<dbReference type="PANTHER" id="PTHR45763">
    <property type="entry name" value="HYDROLASE, ALPHA/BETA FOLD FAMILY PROTEIN, EXPRESSED-RELATED"/>
    <property type="match status" value="1"/>
</dbReference>
<feature type="domain" description="AB hydrolase-1" evidence="1">
    <location>
        <begin position="43"/>
        <end position="123"/>
    </location>
</feature>
<dbReference type="GO" id="GO:0016787">
    <property type="term" value="F:hydrolase activity"/>
    <property type="evidence" value="ECO:0007669"/>
    <property type="project" value="UniProtKB-KW"/>
</dbReference>
<dbReference type="Proteomes" id="UP000781932">
    <property type="component" value="Unassembled WGS sequence"/>
</dbReference>
<dbReference type="EMBL" id="JAATWM020000066">
    <property type="protein sequence ID" value="KAF9869662.1"/>
    <property type="molecule type" value="Genomic_DNA"/>
</dbReference>
<evidence type="ECO:0000313" key="3">
    <source>
        <dbReference type="Proteomes" id="UP000781932"/>
    </source>
</evidence>
<dbReference type="InterPro" id="IPR000073">
    <property type="entry name" value="AB_hydrolase_1"/>
</dbReference>
<evidence type="ECO:0000259" key="1">
    <source>
        <dbReference type="Pfam" id="PF00561"/>
    </source>
</evidence>
<accession>A0A9P6HTX0</accession>
<sequence length="319" mass="34613">MSRFTKTSTRTVTLPDDRILSFGLFGAGAEDLPSSDVPGQNHPVIFYFHGFPSSHDEGFVFHQAALKNGIQIIALDRPGHAEATFQPNRRITDWPADVLAVADHLNIEEFGVLGFSGGSPYVFACWKSIPRDRLVAAGICSGLYPPSLGLGGMLVQGRAILTLGPWLPGVVAWGMEWMFLKAARDDEHPEELERIILEDLKSRPAVDRAVLDPDANGIRSAMISSVRDAIRPGGKGPAHDVKLAGSHWGFELEDLDVSEGMVWWHGAEDINVPVTMAKKASKIVPGAELRLVEGEGHISIAAHKSDEIMSTLGSLLSRK</sequence>
<reference evidence="2" key="2">
    <citation type="submission" date="2020-11" db="EMBL/GenBank/DDBJ databases">
        <title>Whole genome sequencing of Colletotrichum sp.</title>
        <authorList>
            <person name="Li H."/>
        </authorList>
    </citation>
    <scope>NUCLEOTIDE SEQUENCE</scope>
    <source>
        <strain evidence="2">CkLH20</strain>
    </source>
</reference>
<keyword evidence="2" id="KW-0378">Hydrolase</keyword>
<gene>
    <name evidence="2" type="ORF">CkaCkLH20_12849</name>
</gene>
<reference evidence="2" key="1">
    <citation type="submission" date="2020-03" db="EMBL/GenBank/DDBJ databases">
        <authorList>
            <person name="He L."/>
        </authorList>
    </citation>
    <scope>NUCLEOTIDE SEQUENCE</scope>
    <source>
        <strain evidence="2">CkLH20</strain>
    </source>
</reference>
<dbReference type="PANTHER" id="PTHR45763:SF46">
    <property type="entry name" value="AB HYDROLASE-1 DOMAIN-CONTAINING PROTEIN"/>
    <property type="match status" value="1"/>
</dbReference>
<dbReference type="Pfam" id="PF00561">
    <property type="entry name" value="Abhydrolase_1"/>
    <property type="match status" value="1"/>
</dbReference>
<comment type="caution">
    <text evidence="2">The sequence shown here is derived from an EMBL/GenBank/DDBJ whole genome shotgun (WGS) entry which is preliminary data.</text>
</comment>
<organism evidence="2 3">
    <name type="scientific">Colletotrichum karsti</name>
    <dbReference type="NCBI Taxonomy" id="1095194"/>
    <lineage>
        <taxon>Eukaryota</taxon>
        <taxon>Fungi</taxon>
        <taxon>Dikarya</taxon>
        <taxon>Ascomycota</taxon>
        <taxon>Pezizomycotina</taxon>
        <taxon>Sordariomycetes</taxon>
        <taxon>Hypocreomycetidae</taxon>
        <taxon>Glomerellales</taxon>
        <taxon>Glomerellaceae</taxon>
        <taxon>Colletotrichum</taxon>
        <taxon>Colletotrichum boninense species complex</taxon>
    </lineage>
</organism>
<dbReference type="GeneID" id="62168635"/>
<dbReference type="RefSeq" id="XP_038739123.1">
    <property type="nucleotide sequence ID" value="XM_038895561.1"/>
</dbReference>
<dbReference type="OrthoDB" id="294702at2759"/>
<evidence type="ECO:0000313" key="2">
    <source>
        <dbReference type="EMBL" id="KAF9869662.1"/>
    </source>
</evidence>
<name>A0A9P6HTX0_9PEZI</name>
<protein>
    <submittedName>
        <fullName evidence="2">Alpha beta hydrolase fold protein</fullName>
    </submittedName>
</protein>
<dbReference type="AlphaFoldDB" id="A0A9P6HTX0"/>
<proteinExistence type="predicted"/>
<dbReference type="InterPro" id="IPR029058">
    <property type="entry name" value="AB_hydrolase_fold"/>
</dbReference>
<keyword evidence="3" id="KW-1185">Reference proteome</keyword>
<dbReference type="SUPFAM" id="SSF53474">
    <property type="entry name" value="alpha/beta-Hydrolases"/>
    <property type="match status" value="1"/>
</dbReference>
<dbReference type="Gene3D" id="3.40.50.1820">
    <property type="entry name" value="alpha/beta hydrolase"/>
    <property type="match status" value="1"/>
</dbReference>